<comment type="caution">
    <text evidence="12">The sequence shown here is derived from an EMBL/GenBank/DDBJ whole genome shotgun (WGS) entry which is preliminary data.</text>
</comment>
<accession>A0A6N4QMQ2</accession>
<dbReference type="Pfam" id="PF16916">
    <property type="entry name" value="ZT_dimer"/>
    <property type="match status" value="1"/>
</dbReference>
<evidence type="ECO:0000256" key="8">
    <source>
        <dbReference type="ARBA" id="ARBA00023136"/>
    </source>
</evidence>
<dbReference type="GO" id="GO:0005886">
    <property type="term" value="C:plasma membrane"/>
    <property type="evidence" value="ECO:0007669"/>
    <property type="project" value="TreeGrafter"/>
</dbReference>
<dbReference type="InterPro" id="IPR050681">
    <property type="entry name" value="CDF/SLC30A"/>
</dbReference>
<evidence type="ECO:0000256" key="3">
    <source>
        <dbReference type="ARBA" id="ARBA00022448"/>
    </source>
</evidence>
<keyword evidence="4 9" id="KW-0812">Transmembrane</keyword>
<gene>
    <name evidence="12" type="ORF">EHQ83_02490</name>
</gene>
<dbReference type="EMBL" id="RQGM01000008">
    <property type="protein sequence ID" value="TGL89073.1"/>
    <property type="molecule type" value="Genomic_DNA"/>
</dbReference>
<keyword evidence="6 9" id="KW-1133">Transmembrane helix</keyword>
<evidence type="ECO:0000256" key="7">
    <source>
        <dbReference type="ARBA" id="ARBA00023065"/>
    </source>
</evidence>
<evidence type="ECO:0000313" key="12">
    <source>
        <dbReference type="EMBL" id="TGL89073.1"/>
    </source>
</evidence>
<evidence type="ECO:0000256" key="2">
    <source>
        <dbReference type="ARBA" id="ARBA00008873"/>
    </source>
</evidence>
<evidence type="ECO:0000256" key="6">
    <source>
        <dbReference type="ARBA" id="ARBA00022989"/>
    </source>
</evidence>
<reference evidence="12 13" key="1">
    <citation type="journal article" date="2019" name="PLoS Negl. Trop. Dis.">
        <title>Revisiting the worldwide diversity of Leptospira species in the environment.</title>
        <authorList>
            <person name="Vincent A.T."/>
            <person name="Schiettekatte O."/>
            <person name="Bourhy P."/>
            <person name="Veyrier F.J."/>
            <person name="Picardeau M."/>
        </authorList>
    </citation>
    <scope>NUCLEOTIDE SEQUENCE [LARGE SCALE GENOMIC DNA]</scope>
    <source>
        <strain evidence="12 13">201702445</strain>
    </source>
</reference>
<dbReference type="InterPro" id="IPR058533">
    <property type="entry name" value="Cation_efflux_TM"/>
</dbReference>
<keyword evidence="7" id="KW-0406">Ion transport</keyword>
<feature type="transmembrane region" description="Helical" evidence="9">
    <location>
        <begin position="156"/>
        <end position="178"/>
    </location>
</feature>
<dbReference type="Proteomes" id="UP000297613">
    <property type="component" value="Unassembled WGS sequence"/>
</dbReference>
<dbReference type="Gene3D" id="1.20.1510.10">
    <property type="entry name" value="Cation efflux protein transmembrane domain"/>
    <property type="match status" value="1"/>
</dbReference>
<dbReference type="SUPFAM" id="SSF161111">
    <property type="entry name" value="Cation efflux protein transmembrane domain-like"/>
    <property type="match status" value="1"/>
</dbReference>
<evidence type="ECO:0000256" key="5">
    <source>
        <dbReference type="ARBA" id="ARBA00022906"/>
    </source>
</evidence>
<evidence type="ECO:0000259" key="10">
    <source>
        <dbReference type="Pfam" id="PF01545"/>
    </source>
</evidence>
<dbReference type="InterPro" id="IPR002524">
    <property type="entry name" value="Cation_efflux"/>
</dbReference>
<feature type="transmembrane region" description="Helical" evidence="9">
    <location>
        <begin position="85"/>
        <end position="108"/>
    </location>
</feature>
<keyword evidence="5" id="KW-0864">Zinc transport</keyword>
<dbReference type="PANTHER" id="PTHR11562">
    <property type="entry name" value="CATION EFFLUX PROTEIN/ ZINC TRANSPORTER"/>
    <property type="match status" value="1"/>
</dbReference>
<name>A0A6N4QMQ2_9LEPT</name>
<sequence>MDDFFQLHHVERSQEKGLKRSILLAILVSLCIFCVELFGGLQSGSIALVADAGHIITDAIALSLSFIAVILAARKPNSTFSFGYYRIEILTSLLNSILIFGISFYIFYEALERFQNQKEILSFHMVFYSSSGIVLNLISAWILFRFSSENINIKSAYVHVLSDLLSTAGVLLGSILIYFTNWNWIDPLISILISILILRSAWGIFRESVGVLLESSPATFEIPHILEHIAKIPGVARIADYHFWAITRGVYACTLRLGVVDFKNANEIVLEANRILKSEFGIDYVTVQCETGETTDRIANFSVVDSHGMQNHSHHHGHHHHH</sequence>
<feature type="transmembrane region" description="Helical" evidence="9">
    <location>
        <begin position="184"/>
        <end position="205"/>
    </location>
</feature>
<keyword evidence="8 9" id="KW-0472">Membrane</keyword>
<evidence type="ECO:0000256" key="1">
    <source>
        <dbReference type="ARBA" id="ARBA00004141"/>
    </source>
</evidence>
<organism evidence="12 13">
    <name type="scientific">Leptospira yasudae</name>
    <dbReference type="NCBI Taxonomy" id="2202201"/>
    <lineage>
        <taxon>Bacteria</taxon>
        <taxon>Pseudomonadati</taxon>
        <taxon>Spirochaetota</taxon>
        <taxon>Spirochaetia</taxon>
        <taxon>Leptospirales</taxon>
        <taxon>Leptospiraceae</taxon>
        <taxon>Leptospira</taxon>
    </lineage>
</organism>
<dbReference type="PANTHER" id="PTHR11562:SF17">
    <property type="entry name" value="RE54080P-RELATED"/>
    <property type="match status" value="1"/>
</dbReference>
<dbReference type="InterPro" id="IPR027469">
    <property type="entry name" value="Cation_efflux_TMD_sf"/>
</dbReference>
<proteinExistence type="inferred from homology"/>
<evidence type="ECO:0000259" key="11">
    <source>
        <dbReference type="Pfam" id="PF16916"/>
    </source>
</evidence>
<comment type="similarity">
    <text evidence="2">Belongs to the cation diffusion facilitator (CDF) transporter (TC 2.A.4) family. SLC30A subfamily.</text>
</comment>
<feature type="domain" description="Cation efflux protein cytoplasmic" evidence="11">
    <location>
        <begin position="221"/>
        <end position="290"/>
    </location>
</feature>
<feature type="transmembrane region" description="Helical" evidence="9">
    <location>
        <begin position="21"/>
        <end position="41"/>
    </location>
</feature>
<evidence type="ECO:0000256" key="9">
    <source>
        <dbReference type="SAM" id="Phobius"/>
    </source>
</evidence>
<keyword evidence="5" id="KW-0862">Zinc</keyword>
<comment type="subcellular location">
    <subcellularLocation>
        <location evidence="1">Membrane</location>
        <topology evidence="1">Multi-pass membrane protein</topology>
    </subcellularLocation>
</comment>
<feature type="transmembrane region" description="Helical" evidence="9">
    <location>
        <begin position="53"/>
        <end position="73"/>
    </location>
</feature>
<evidence type="ECO:0000313" key="13">
    <source>
        <dbReference type="Proteomes" id="UP000297613"/>
    </source>
</evidence>
<dbReference type="GO" id="GO:0005385">
    <property type="term" value="F:zinc ion transmembrane transporter activity"/>
    <property type="evidence" value="ECO:0007669"/>
    <property type="project" value="TreeGrafter"/>
</dbReference>
<dbReference type="RefSeq" id="WP_135569951.1">
    <property type="nucleotide sequence ID" value="NZ_RQGK01000004.1"/>
</dbReference>
<feature type="transmembrane region" description="Helical" evidence="9">
    <location>
        <begin position="120"/>
        <end position="144"/>
    </location>
</feature>
<keyword evidence="3" id="KW-0813">Transport</keyword>
<dbReference type="NCBIfam" id="TIGR01297">
    <property type="entry name" value="CDF"/>
    <property type="match status" value="1"/>
</dbReference>
<dbReference type="InterPro" id="IPR027470">
    <property type="entry name" value="Cation_efflux_CTD"/>
</dbReference>
<dbReference type="Pfam" id="PF01545">
    <property type="entry name" value="Cation_efflux"/>
    <property type="match status" value="1"/>
</dbReference>
<dbReference type="AlphaFoldDB" id="A0A6N4QMQ2"/>
<protein>
    <submittedName>
        <fullName evidence="12">Cation transporter</fullName>
    </submittedName>
</protein>
<evidence type="ECO:0000256" key="4">
    <source>
        <dbReference type="ARBA" id="ARBA00022692"/>
    </source>
</evidence>
<feature type="domain" description="Cation efflux protein transmembrane" evidence="10">
    <location>
        <begin position="22"/>
        <end position="213"/>
    </location>
</feature>